<sequence>MDSPSELVECPKCKVLIRSHRLKKHLKKVHSPQAEVLRLTAEREKMAKKEIDNSLVICHVCNCQIKSKNLIDHCAKTHGLYPSQVTQATNTGKNRFNSSREREAFWREKLGPDAKEDQQDIFEKKLVLNGGTYGLGKNRKH</sequence>
<protein>
    <recommendedName>
        <fullName evidence="3">C2H2-type domain-containing protein</fullName>
    </recommendedName>
</protein>
<dbReference type="EMBL" id="QNRF01000003">
    <property type="protein sequence ID" value="RBO83966.1"/>
    <property type="molecule type" value="Genomic_DNA"/>
</dbReference>
<keyword evidence="2" id="KW-1185">Reference proteome</keyword>
<dbReference type="RefSeq" id="WP_113873947.1">
    <property type="nucleotide sequence ID" value="NZ_QNRF01000003.1"/>
</dbReference>
<dbReference type="Proteomes" id="UP000252086">
    <property type="component" value="Unassembled WGS sequence"/>
</dbReference>
<gene>
    <name evidence="1" type="ORF">DFP76_103240</name>
</gene>
<dbReference type="AlphaFoldDB" id="A0A366D1Z3"/>
<reference evidence="1 2" key="1">
    <citation type="submission" date="2018-06" db="EMBL/GenBank/DDBJ databases">
        <title>Genomic Encyclopedia of Type Strains, Phase III (KMG-III): the genomes of soil and plant-associated and newly described type strains.</title>
        <authorList>
            <person name="Whitman W."/>
        </authorList>
    </citation>
    <scope>NUCLEOTIDE SEQUENCE [LARGE SCALE GENOMIC DNA]</scope>
    <source>
        <strain evidence="1 2">CECT 7732</strain>
    </source>
</reference>
<comment type="caution">
    <text evidence="1">The sequence shown here is derived from an EMBL/GenBank/DDBJ whole genome shotgun (WGS) entry which is preliminary data.</text>
</comment>
<accession>A0A366D1Z3</accession>
<organism evidence="1 2">
    <name type="scientific">Marinomonas aquiplantarum</name>
    <dbReference type="NCBI Taxonomy" id="491951"/>
    <lineage>
        <taxon>Bacteria</taxon>
        <taxon>Pseudomonadati</taxon>
        <taxon>Pseudomonadota</taxon>
        <taxon>Gammaproteobacteria</taxon>
        <taxon>Oceanospirillales</taxon>
        <taxon>Oceanospirillaceae</taxon>
        <taxon>Marinomonas</taxon>
    </lineage>
</organism>
<proteinExistence type="predicted"/>
<evidence type="ECO:0000313" key="2">
    <source>
        <dbReference type="Proteomes" id="UP000252086"/>
    </source>
</evidence>
<dbReference type="OrthoDB" id="9904160at2"/>
<evidence type="ECO:0000313" key="1">
    <source>
        <dbReference type="EMBL" id="RBO83966.1"/>
    </source>
</evidence>
<name>A0A366D1Z3_9GAMM</name>
<evidence type="ECO:0008006" key="3">
    <source>
        <dbReference type="Google" id="ProtNLM"/>
    </source>
</evidence>